<dbReference type="STRING" id="97972.A0A2V1E2Z5"/>
<dbReference type="InterPro" id="IPR001878">
    <property type="entry name" value="Znf_CCHC"/>
</dbReference>
<evidence type="ECO:0000313" key="4">
    <source>
        <dbReference type="Proteomes" id="UP000244855"/>
    </source>
</evidence>
<dbReference type="PROSITE" id="PS50158">
    <property type="entry name" value="ZF_CCHC"/>
    <property type="match status" value="1"/>
</dbReference>
<keyword evidence="1" id="KW-0863">Zinc-finger</keyword>
<accession>A0A2V1E2Z5</accession>
<gene>
    <name evidence="3" type="ORF">DM02DRAFT_694553</name>
</gene>
<dbReference type="Proteomes" id="UP000244855">
    <property type="component" value="Unassembled WGS sequence"/>
</dbReference>
<sequence>MSSKRILTPAETAKLKTGRKVNVVVATFDGGMCLAVEGVPVALLSHYTGLGNQQCPGDTCLIVSGGDIASVRWMIHYMAAGESDVASKTKLDQMSIAQLCELEQQAKLMEYDSLVARLDIILRGRIHRAVGRLSQSDIKAVYKYVPDLVELVIRNAVDVLTKPWTMDYQACMELAHSHSDFGHMLDEAMNQRLAFLIERGQKYYAQKKAAKTEAAKRASSLVCYNCGGVGHIAKFCRSKAAKSSSKYNGQMKGHGHKEKKPRVVVVITNGEGIRTCDREVKKGEMTRTGLIV</sequence>
<dbReference type="InterPro" id="IPR036875">
    <property type="entry name" value="Znf_CCHC_sf"/>
</dbReference>
<organism evidence="3 4">
    <name type="scientific">Periconia macrospinosa</name>
    <dbReference type="NCBI Taxonomy" id="97972"/>
    <lineage>
        <taxon>Eukaryota</taxon>
        <taxon>Fungi</taxon>
        <taxon>Dikarya</taxon>
        <taxon>Ascomycota</taxon>
        <taxon>Pezizomycotina</taxon>
        <taxon>Dothideomycetes</taxon>
        <taxon>Pleosporomycetidae</taxon>
        <taxon>Pleosporales</taxon>
        <taxon>Massarineae</taxon>
        <taxon>Periconiaceae</taxon>
        <taxon>Periconia</taxon>
    </lineage>
</organism>
<dbReference type="Pfam" id="PF00098">
    <property type="entry name" value="zf-CCHC"/>
    <property type="match status" value="1"/>
</dbReference>
<dbReference type="AlphaFoldDB" id="A0A2V1E2Z5"/>
<dbReference type="EMBL" id="KZ805325">
    <property type="protein sequence ID" value="PVI04034.1"/>
    <property type="molecule type" value="Genomic_DNA"/>
</dbReference>
<dbReference type="OrthoDB" id="3863715at2759"/>
<keyword evidence="1" id="KW-0862">Zinc</keyword>
<name>A0A2V1E2Z5_9PLEO</name>
<evidence type="ECO:0000313" key="3">
    <source>
        <dbReference type="EMBL" id="PVI04034.1"/>
    </source>
</evidence>
<dbReference type="Gene3D" id="4.10.60.10">
    <property type="entry name" value="Zinc finger, CCHC-type"/>
    <property type="match status" value="1"/>
</dbReference>
<evidence type="ECO:0000256" key="1">
    <source>
        <dbReference type="PROSITE-ProRule" id="PRU00047"/>
    </source>
</evidence>
<dbReference type="GO" id="GO:0008270">
    <property type="term" value="F:zinc ion binding"/>
    <property type="evidence" value="ECO:0007669"/>
    <property type="project" value="UniProtKB-KW"/>
</dbReference>
<protein>
    <recommendedName>
        <fullName evidence="2">CCHC-type domain-containing protein</fullName>
    </recommendedName>
</protein>
<dbReference type="SUPFAM" id="SSF57756">
    <property type="entry name" value="Retrovirus zinc finger-like domains"/>
    <property type="match status" value="1"/>
</dbReference>
<keyword evidence="4" id="KW-1185">Reference proteome</keyword>
<feature type="domain" description="CCHC-type" evidence="2">
    <location>
        <begin position="223"/>
        <end position="238"/>
    </location>
</feature>
<reference evidence="3 4" key="1">
    <citation type="journal article" date="2018" name="Sci. Rep.">
        <title>Comparative genomics provides insights into the lifestyle and reveals functional heterogeneity of dark septate endophytic fungi.</title>
        <authorList>
            <person name="Knapp D.G."/>
            <person name="Nemeth J.B."/>
            <person name="Barry K."/>
            <person name="Hainaut M."/>
            <person name="Henrissat B."/>
            <person name="Johnson J."/>
            <person name="Kuo A."/>
            <person name="Lim J.H.P."/>
            <person name="Lipzen A."/>
            <person name="Nolan M."/>
            <person name="Ohm R.A."/>
            <person name="Tamas L."/>
            <person name="Grigoriev I.V."/>
            <person name="Spatafora J.W."/>
            <person name="Nagy L.G."/>
            <person name="Kovacs G.M."/>
        </authorList>
    </citation>
    <scope>NUCLEOTIDE SEQUENCE [LARGE SCALE GENOMIC DNA]</scope>
    <source>
        <strain evidence="3 4">DSE2036</strain>
    </source>
</reference>
<evidence type="ECO:0000259" key="2">
    <source>
        <dbReference type="PROSITE" id="PS50158"/>
    </source>
</evidence>
<dbReference type="GO" id="GO:0003676">
    <property type="term" value="F:nucleic acid binding"/>
    <property type="evidence" value="ECO:0007669"/>
    <property type="project" value="InterPro"/>
</dbReference>
<dbReference type="SMART" id="SM00343">
    <property type="entry name" value="ZnF_C2HC"/>
    <property type="match status" value="1"/>
</dbReference>
<proteinExistence type="predicted"/>
<keyword evidence="1" id="KW-0479">Metal-binding</keyword>